<dbReference type="OrthoDB" id="164847at2"/>
<sequence length="73" mass="8403">MHTGIIDRFENRFAIIEYKDGSTKVMKKTRLPSDAQIGDQLFFHDDHSITIDTMGTAQLKKEIDTLADDLFEE</sequence>
<accession>A0A2U3AHZ2</accession>
<protein>
    <submittedName>
        <fullName evidence="1">DUF3006 domain-containing protein</fullName>
    </submittedName>
</protein>
<dbReference type="EMBL" id="QFVR01000028">
    <property type="protein sequence ID" value="PWI24127.1"/>
    <property type="molecule type" value="Genomic_DNA"/>
</dbReference>
<dbReference type="Proteomes" id="UP000245938">
    <property type="component" value="Unassembled WGS sequence"/>
</dbReference>
<evidence type="ECO:0000313" key="2">
    <source>
        <dbReference type="Proteomes" id="UP000245938"/>
    </source>
</evidence>
<dbReference type="AlphaFoldDB" id="A0A2U3AHZ2"/>
<dbReference type="RefSeq" id="WP_109307252.1">
    <property type="nucleotide sequence ID" value="NZ_BJUF01000058.1"/>
</dbReference>
<gene>
    <name evidence="1" type="ORF">DEX24_15140</name>
</gene>
<dbReference type="Pfam" id="PF11213">
    <property type="entry name" value="DUF3006"/>
    <property type="match status" value="1"/>
</dbReference>
<reference evidence="1 2" key="1">
    <citation type="submission" date="2018-05" db="EMBL/GenBank/DDBJ databases">
        <title>Kurthia sibirica genome sequence.</title>
        <authorList>
            <person name="Maclea K.S."/>
            <person name="Goen A.E."/>
        </authorList>
    </citation>
    <scope>NUCLEOTIDE SEQUENCE [LARGE SCALE GENOMIC DNA]</scope>
    <source>
        <strain evidence="1 2">ATCC 49154</strain>
    </source>
</reference>
<organism evidence="1 2">
    <name type="scientific">Kurthia sibirica</name>
    <dbReference type="NCBI Taxonomy" id="202750"/>
    <lineage>
        <taxon>Bacteria</taxon>
        <taxon>Bacillati</taxon>
        <taxon>Bacillota</taxon>
        <taxon>Bacilli</taxon>
        <taxon>Bacillales</taxon>
        <taxon>Caryophanaceae</taxon>
        <taxon>Kurthia</taxon>
    </lineage>
</organism>
<keyword evidence="2" id="KW-1185">Reference proteome</keyword>
<comment type="caution">
    <text evidence="1">The sequence shown here is derived from an EMBL/GenBank/DDBJ whole genome shotgun (WGS) entry which is preliminary data.</text>
</comment>
<name>A0A2U3AHZ2_9BACL</name>
<evidence type="ECO:0000313" key="1">
    <source>
        <dbReference type="EMBL" id="PWI24127.1"/>
    </source>
</evidence>
<dbReference type="InterPro" id="IPR021377">
    <property type="entry name" value="DUF3006"/>
</dbReference>
<proteinExistence type="predicted"/>